<organism evidence="1">
    <name type="scientific">marine sediment metagenome</name>
    <dbReference type="NCBI Taxonomy" id="412755"/>
    <lineage>
        <taxon>unclassified sequences</taxon>
        <taxon>metagenomes</taxon>
        <taxon>ecological metagenomes</taxon>
    </lineage>
</organism>
<evidence type="ECO:0000313" key="1">
    <source>
        <dbReference type="EMBL" id="GAG47151.1"/>
    </source>
</evidence>
<accession>X0ZFM5</accession>
<protein>
    <recommendedName>
        <fullName evidence="2">Terminase large subunit gp17-like C-terminal domain-containing protein</fullName>
    </recommendedName>
</protein>
<feature type="non-terminal residue" evidence="1">
    <location>
        <position position="200"/>
    </location>
</feature>
<evidence type="ECO:0008006" key="2">
    <source>
        <dbReference type="Google" id="ProtNLM"/>
    </source>
</evidence>
<reference evidence="1" key="1">
    <citation type="journal article" date="2014" name="Front. Microbiol.">
        <title>High frequency of phylogenetically diverse reductive dehalogenase-homologous genes in deep subseafloor sedimentary metagenomes.</title>
        <authorList>
            <person name="Kawai M."/>
            <person name="Futagami T."/>
            <person name="Toyoda A."/>
            <person name="Takaki Y."/>
            <person name="Nishi S."/>
            <person name="Hori S."/>
            <person name="Arai W."/>
            <person name="Tsubouchi T."/>
            <person name="Morono Y."/>
            <person name="Uchiyama I."/>
            <person name="Ito T."/>
            <person name="Fujiyama A."/>
            <person name="Inagaki F."/>
            <person name="Takami H."/>
        </authorList>
    </citation>
    <scope>NUCLEOTIDE SEQUENCE</scope>
    <source>
        <strain evidence="1">Expedition CK06-06</strain>
    </source>
</reference>
<proteinExistence type="predicted"/>
<gene>
    <name evidence="1" type="ORF">S01H1_82050</name>
</gene>
<sequence>LDDITDDETSRLEERRSKLRKWFNTTLTPILNPGGKIISIGTKWHEDDIHTTLSKISGYKFKRYKAIIKEPEDNNGKPEVLWPERFPYKSLQKIRNQYGQVSFELQYQNEIVSTADSPIKIEWIEYAKNKYPTGDDKIPIPYTIYLGVDLASKGAESDFFTISVIAVNEGYVYMVDGMRTNEASLHDQLEFIKSLDKKWN</sequence>
<name>X0ZFM5_9ZZZZ</name>
<comment type="caution">
    <text evidence="1">The sequence shown here is derived from an EMBL/GenBank/DDBJ whole genome shotgun (WGS) entry which is preliminary data.</text>
</comment>
<dbReference type="AlphaFoldDB" id="X0ZFM5"/>
<dbReference type="EMBL" id="BARS01055591">
    <property type="protein sequence ID" value="GAG47151.1"/>
    <property type="molecule type" value="Genomic_DNA"/>
</dbReference>
<feature type="non-terminal residue" evidence="1">
    <location>
        <position position="1"/>
    </location>
</feature>